<evidence type="ECO:0000313" key="5">
    <source>
        <dbReference type="Proteomes" id="UP000316008"/>
    </source>
</evidence>
<dbReference type="SUPFAM" id="SSF50249">
    <property type="entry name" value="Nucleic acid-binding proteins"/>
    <property type="match status" value="1"/>
</dbReference>
<organism evidence="4 5">
    <name type="scientific">Fluviicola chungangensis</name>
    <dbReference type="NCBI Taxonomy" id="2597671"/>
    <lineage>
        <taxon>Bacteria</taxon>
        <taxon>Pseudomonadati</taxon>
        <taxon>Bacteroidota</taxon>
        <taxon>Flavobacteriia</taxon>
        <taxon>Flavobacteriales</taxon>
        <taxon>Crocinitomicaceae</taxon>
        <taxon>Fluviicola</taxon>
    </lineage>
</organism>
<dbReference type="PIRSF" id="PIRSF002070">
    <property type="entry name" value="SSB"/>
    <property type="match status" value="1"/>
</dbReference>
<reference evidence="4 5" key="1">
    <citation type="submission" date="2019-07" db="EMBL/GenBank/DDBJ databases">
        <authorList>
            <person name="Huq M.A."/>
        </authorList>
    </citation>
    <scope>NUCLEOTIDE SEQUENCE [LARGE SCALE GENOMIC DNA]</scope>
    <source>
        <strain evidence="4 5">MAH-3</strain>
    </source>
</reference>
<comment type="caution">
    <text evidence="4">The sequence shown here is derived from an EMBL/GenBank/DDBJ whole genome shotgun (WGS) entry which is preliminary data.</text>
</comment>
<keyword evidence="1 2" id="KW-0238">DNA-binding</keyword>
<dbReference type="PROSITE" id="PS50935">
    <property type="entry name" value="SSB"/>
    <property type="match status" value="1"/>
</dbReference>
<protein>
    <recommendedName>
        <fullName evidence="2 3">Single-stranded DNA-binding protein</fullName>
    </recommendedName>
</protein>
<evidence type="ECO:0000256" key="3">
    <source>
        <dbReference type="RuleBase" id="RU000524"/>
    </source>
</evidence>
<accession>A0A556MIR1</accession>
<dbReference type="CDD" id="cd04496">
    <property type="entry name" value="SSB_OBF"/>
    <property type="match status" value="1"/>
</dbReference>
<dbReference type="Proteomes" id="UP000316008">
    <property type="component" value="Unassembled WGS sequence"/>
</dbReference>
<dbReference type="InterPro" id="IPR011344">
    <property type="entry name" value="ssDNA-bd"/>
</dbReference>
<keyword evidence="5" id="KW-1185">Reference proteome</keyword>
<dbReference type="EMBL" id="VLPL01000011">
    <property type="protein sequence ID" value="TSJ39807.1"/>
    <property type="molecule type" value="Genomic_DNA"/>
</dbReference>
<proteinExistence type="predicted"/>
<dbReference type="OrthoDB" id="9809878at2"/>
<evidence type="ECO:0000256" key="2">
    <source>
        <dbReference type="PIRNR" id="PIRNR002070"/>
    </source>
</evidence>
<gene>
    <name evidence="4" type="ORF">FO442_17280</name>
</gene>
<sequence length="116" mass="13321">MNTTIKQDQILHMNHVNIIGKISSEPKVSILPGGRRVVNFSLATKEHYLDKDGNLQVKQDWHRLTAFGRWVNILEELCTKGINVAVEGRLVSRFYKTESGERKMFSEIEVNDLIIL</sequence>
<dbReference type="NCBIfam" id="TIGR00621">
    <property type="entry name" value="ssb"/>
    <property type="match status" value="1"/>
</dbReference>
<dbReference type="Pfam" id="PF00436">
    <property type="entry name" value="SSB"/>
    <property type="match status" value="1"/>
</dbReference>
<evidence type="ECO:0000313" key="4">
    <source>
        <dbReference type="EMBL" id="TSJ39807.1"/>
    </source>
</evidence>
<name>A0A556MIR1_9FLAO</name>
<dbReference type="PANTHER" id="PTHR10302:SF0">
    <property type="entry name" value="SINGLE-STRANDED DNA-BINDING PROTEIN, MITOCHONDRIAL"/>
    <property type="match status" value="1"/>
</dbReference>
<evidence type="ECO:0000256" key="1">
    <source>
        <dbReference type="ARBA" id="ARBA00023125"/>
    </source>
</evidence>
<dbReference type="Gene3D" id="2.40.50.140">
    <property type="entry name" value="Nucleic acid-binding proteins"/>
    <property type="match status" value="1"/>
</dbReference>
<dbReference type="InterPro" id="IPR000424">
    <property type="entry name" value="Primosome_PriB/ssb"/>
</dbReference>
<dbReference type="GO" id="GO:0009295">
    <property type="term" value="C:nucleoid"/>
    <property type="evidence" value="ECO:0007669"/>
    <property type="project" value="TreeGrafter"/>
</dbReference>
<dbReference type="RefSeq" id="WP_144334475.1">
    <property type="nucleotide sequence ID" value="NZ_VLPL01000011.1"/>
</dbReference>
<dbReference type="GO" id="GO:0006260">
    <property type="term" value="P:DNA replication"/>
    <property type="evidence" value="ECO:0007669"/>
    <property type="project" value="InterPro"/>
</dbReference>
<dbReference type="AlphaFoldDB" id="A0A556MIR1"/>
<dbReference type="PANTHER" id="PTHR10302">
    <property type="entry name" value="SINGLE-STRANDED DNA-BINDING PROTEIN"/>
    <property type="match status" value="1"/>
</dbReference>
<dbReference type="GO" id="GO:0003697">
    <property type="term" value="F:single-stranded DNA binding"/>
    <property type="evidence" value="ECO:0007669"/>
    <property type="project" value="InterPro"/>
</dbReference>
<dbReference type="InterPro" id="IPR012340">
    <property type="entry name" value="NA-bd_OB-fold"/>
</dbReference>